<reference evidence="1" key="3">
    <citation type="submission" date="2025-09" db="UniProtKB">
        <authorList>
            <consortium name="Ensembl"/>
        </authorList>
    </citation>
    <scope>IDENTIFICATION</scope>
</reference>
<sequence length="164" mass="17496">MVMSSPGPLRIRINPFLSSSSSLSSKVEGWAGTGLRAGTFLGSGGSWEVPMLAHSLWRSWVPHPQRRTGSISPRRASSPCHSLTWQCQPCSPAQVLPCHPAPSPCPPPLLSLPSPTSGLGPSLTRSRSRSFRVLLSCFSSSAILAMDSFSASRSRSVSYGTSTW</sequence>
<dbReference type="InParanoid" id="A0A7N4NQY5"/>
<name>A0A7N4NQY5_SARHA</name>
<evidence type="ECO:0000313" key="1">
    <source>
        <dbReference type="Ensembl" id="ENSSHAP00000026882.1"/>
    </source>
</evidence>
<dbReference type="Proteomes" id="UP000007648">
    <property type="component" value="Unassembled WGS sequence"/>
</dbReference>
<keyword evidence="2" id="KW-1185">Reference proteome</keyword>
<protein>
    <submittedName>
        <fullName evidence="1">Uncharacterized protein</fullName>
    </submittedName>
</protein>
<reference evidence="1 2" key="1">
    <citation type="journal article" date="2011" name="Proc. Natl. Acad. Sci. U.S.A.">
        <title>Genetic diversity and population structure of the endangered marsupial Sarcophilus harrisii (Tasmanian devil).</title>
        <authorList>
            <person name="Miller W."/>
            <person name="Hayes V.M."/>
            <person name="Ratan A."/>
            <person name="Petersen D.C."/>
            <person name="Wittekindt N.E."/>
            <person name="Miller J."/>
            <person name="Walenz B."/>
            <person name="Knight J."/>
            <person name="Qi J."/>
            <person name="Zhao F."/>
            <person name="Wang Q."/>
            <person name="Bedoya-Reina O.C."/>
            <person name="Katiyar N."/>
            <person name="Tomsho L.P."/>
            <person name="Kasson L.M."/>
            <person name="Hardie R.A."/>
            <person name="Woodbridge P."/>
            <person name="Tindall E.A."/>
            <person name="Bertelsen M.F."/>
            <person name="Dixon D."/>
            <person name="Pyecroft S."/>
            <person name="Helgen K.M."/>
            <person name="Lesk A.M."/>
            <person name="Pringle T.H."/>
            <person name="Patterson N."/>
            <person name="Zhang Y."/>
            <person name="Kreiss A."/>
            <person name="Woods G.M."/>
            <person name="Jones M.E."/>
            <person name="Schuster S.C."/>
        </authorList>
    </citation>
    <scope>NUCLEOTIDE SEQUENCE [LARGE SCALE GENOMIC DNA]</scope>
</reference>
<dbReference type="Ensembl" id="ENSSHAT00000050485.1">
    <property type="protein sequence ID" value="ENSSHAP00000026882.1"/>
    <property type="gene ID" value="ENSSHAG00000021928.1"/>
</dbReference>
<dbReference type="GeneTree" id="ENSGT01020000230794"/>
<organism evidence="1 2">
    <name type="scientific">Sarcophilus harrisii</name>
    <name type="common">Tasmanian devil</name>
    <name type="synonym">Sarcophilus laniarius</name>
    <dbReference type="NCBI Taxonomy" id="9305"/>
    <lineage>
        <taxon>Eukaryota</taxon>
        <taxon>Metazoa</taxon>
        <taxon>Chordata</taxon>
        <taxon>Craniata</taxon>
        <taxon>Vertebrata</taxon>
        <taxon>Euteleostomi</taxon>
        <taxon>Mammalia</taxon>
        <taxon>Metatheria</taxon>
        <taxon>Dasyuromorphia</taxon>
        <taxon>Dasyuridae</taxon>
        <taxon>Sarcophilus</taxon>
    </lineage>
</organism>
<accession>A0A7N4NQY5</accession>
<dbReference type="AlphaFoldDB" id="A0A7N4NQY5"/>
<evidence type="ECO:0000313" key="2">
    <source>
        <dbReference type="Proteomes" id="UP000007648"/>
    </source>
</evidence>
<reference evidence="1" key="2">
    <citation type="submission" date="2025-08" db="UniProtKB">
        <authorList>
            <consortium name="Ensembl"/>
        </authorList>
    </citation>
    <scope>IDENTIFICATION</scope>
</reference>
<proteinExistence type="predicted"/>